<dbReference type="AlphaFoldDB" id="A0AAV2PFR6"/>
<feature type="signal peptide" evidence="5">
    <location>
        <begin position="1"/>
        <end position="22"/>
    </location>
</feature>
<dbReference type="InterPro" id="IPR000867">
    <property type="entry name" value="IGFBP-like"/>
</dbReference>
<dbReference type="PROSITE" id="PS51323">
    <property type="entry name" value="IGFBP_N_2"/>
    <property type="match status" value="1"/>
</dbReference>
<protein>
    <recommendedName>
        <fullName evidence="6">IGFBP N-terminal domain-containing protein</fullName>
    </recommendedName>
</protein>
<dbReference type="GO" id="GO:0001558">
    <property type="term" value="P:regulation of cell growth"/>
    <property type="evidence" value="ECO:0007669"/>
    <property type="project" value="InterPro"/>
</dbReference>
<dbReference type="InterPro" id="IPR011390">
    <property type="entry name" value="IGFBP_rP_mac25"/>
</dbReference>
<evidence type="ECO:0000256" key="1">
    <source>
        <dbReference type="ARBA" id="ARBA00004613"/>
    </source>
</evidence>
<comment type="subcellular location">
    <subcellularLocation>
        <location evidence="1">Secreted</location>
    </subcellularLocation>
</comment>
<dbReference type="Proteomes" id="UP001497623">
    <property type="component" value="Unassembled WGS sequence"/>
</dbReference>
<feature type="domain" description="IGFBP N-terminal" evidence="6">
    <location>
        <begin position="21"/>
        <end position="93"/>
    </location>
</feature>
<evidence type="ECO:0000256" key="2">
    <source>
        <dbReference type="ARBA" id="ARBA00022525"/>
    </source>
</evidence>
<comment type="caution">
    <text evidence="7">The sequence shown here is derived from an EMBL/GenBank/DDBJ whole genome shotgun (WGS) entry which is preliminary data.</text>
</comment>
<evidence type="ECO:0000256" key="4">
    <source>
        <dbReference type="ARBA" id="ARBA00023157"/>
    </source>
</evidence>
<dbReference type="GO" id="GO:0005520">
    <property type="term" value="F:insulin-like growth factor binding"/>
    <property type="evidence" value="ECO:0007669"/>
    <property type="project" value="InterPro"/>
</dbReference>
<keyword evidence="8" id="KW-1185">Reference proteome</keyword>
<keyword evidence="2" id="KW-0964">Secreted</keyword>
<sequence>MAIKLFLFIFILLCLVLEPSMSLSCGPCNRSACGSVRHCRHGSGRQGLCGCCRECLKGPGETCGGRWEMFGRCGRRLICDYDRSVGDTICMRPRRPRWLTLLRASLILTSSSNFPYDHHYG</sequence>
<dbReference type="Gene3D" id="4.10.40.20">
    <property type="match status" value="1"/>
</dbReference>
<dbReference type="PANTHER" id="PTHR14186">
    <property type="entry name" value="INSULIN-LIKE GROWTH FACTOR BINDING PROTEIN-RELATED"/>
    <property type="match status" value="1"/>
</dbReference>
<dbReference type="InterPro" id="IPR009030">
    <property type="entry name" value="Growth_fac_rcpt_cys_sf"/>
</dbReference>
<dbReference type="GO" id="GO:0005576">
    <property type="term" value="C:extracellular region"/>
    <property type="evidence" value="ECO:0007669"/>
    <property type="project" value="UniProtKB-SubCell"/>
</dbReference>
<evidence type="ECO:0000256" key="5">
    <source>
        <dbReference type="SAM" id="SignalP"/>
    </source>
</evidence>
<evidence type="ECO:0000256" key="3">
    <source>
        <dbReference type="ARBA" id="ARBA00022729"/>
    </source>
</evidence>
<evidence type="ECO:0000313" key="7">
    <source>
        <dbReference type="EMBL" id="CAL4058651.1"/>
    </source>
</evidence>
<dbReference type="EMBL" id="CAXKWB010000018">
    <property type="protein sequence ID" value="CAL4058651.1"/>
    <property type="molecule type" value="Genomic_DNA"/>
</dbReference>
<dbReference type="GO" id="GO:0009966">
    <property type="term" value="P:regulation of signal transduction"/>
    <property type="evidence" value="ECO:0007669"/>
    <property type="project" value="TreeGrafter"/>
</dbReference>
<accession>A0AAV2PFR6</accession>
<keyword evidence="4" id="KW-1015">Disulfide bond</keyword>
<organism evidence="7 8">
    <name type="scientific">Meganyctiphanes norvegica</name>
    <name type="common">Northern krill</name>
    <name type="synonym">Thysanopoda norvegica</name>
    <dbReference type="NCBI Taxonomy" id="48144"/>
    <lineage>
        <taxon>Eukaryota</taxon>
        <taxon>Metazoa</taxon>
        <taxon>Ecdysozoa</taxon>
        <taxon>Arthropoda</taxon>
        <taxon>Crustacea</taxon>
        <taxon>Multicrustacea</taxon>
        <taxon>Malacostraca</taxon>
        <taxon>Eumalacostraca</taxon>
        <taxon>Eucarida</taxon>
        <taxon>Euphausiacea</taxon>
        <taxon>Euphausiidae</taxon>
        <taxon>Meganyctiphanes</taxon>
    </lineage>
</organism>
<dbReference type="PANTHER" id="PTHR14186:SF20">
    <property type="entry name" value="CYSTEINE-RICH MOTOR NEURON 1 PROTEIN-LIKE"/>
    <property type="match status" value="1"/>
</dbReference>
<evidence type="ECO:0000259" key="6">
    <source>
        <dbReference type="PROSITE" id="PS51323"/>
    </source>
</evidence>
<name>A0AAV2PFR6_MEGNR</name>
<gene>
    <name evidence="7" type="ORF">MNOR_LOCUS95</name>
</gene>
<evidence type="ECO:0000313" key="8">
    <source>
        <dbReference type="Proteomes" id="UP001497623"/>
    </source>
</evidence>
<dbReference type="SUPFAM" id="SSF57184">
    <property type="entry name" value="Growth factor receptor domain"/>
    <property type="match status" value="1"/>
</dbReference>
<reference evidence="7 8" key="1">
    <citation type="submission" date="2024-05" db="EMBL/GenBank/DDBJ databases">
        <authorList>
            <person name="Wallberg A."/>
        </authorList>
    </citation>
    <scope>NUCLEOTIDE SEQUENCE [LARGE SCALE GENOMIC DNA]</scope>
</reference>
<keyword evidence="3 5" id="KW-0732">Signal</keyword>
<proteinExistence type="predicted"/>
<feature type="chain" id="PRO_5043954452" description="IGFBP N-terminal domain-containing protein" evidence="5">
    <location>
        <begin position="23"/>
        <end position="121"/>
    </location>
</feature>